<evidence type="ECO:0000256" key="1">
    <source>
        <dbReference type="SAM" id="MobiDB-lite"/>
    </source>
</evidence>
<accession>A0A7S1M2U9</accession>
<feature type="compositionally biased region" description="Low complexity" evidence="1">
    <location>
        <begin position="343"/>
        <end position="358"/>
    </location>
</feature>
<feature type="transmembrane region" description="Helical" evidence="2">
    <location>
        <begin position="295"/>
        <end position="317"/>
    </location>
</feature>
<sequence length="450" mass="49678">MPLPPKVVAAYEKVKESELFAIVPAPRFERRARYGTTLGLIMSIVLVICGGGYAIWSIIRLLTAENPTITRVTTPQAPPFPMDPFSLSLPRITDRSYFDALVEFRRQAPGERSEKTTLNLIESADGSTLTYSGAGDTDLIVLEGDCRVQRCGYMRVKIYPCQNGTTQTRSGQNVTCKPMEDITAIINSNYMLLVLHSKTQDGEPITRSFELSLKDALSFRQRFPFDVVYTKKYANLLTSFRTQKTRTLAMEAPWFAIDRLPRLKTGEDTEYCKLDFMLTGVEITERRRFPTSLDVIGQIGAFFGALMGVAAFIAVTYNEKKFYSKYPKWTAFDGNFQPMPIPESESSASGSGSDAEGGADARKKQPMSPANGTGDSAGPDTQARPRPWKKESQKSDASGGGKKKEAGKNNKAREYRFGDPPAASERASRDRGENYHAVGANGQAPTAKDV</sequence>
<proteinExistence type="predicted"/>
<evidence type="ECO:0000313" key="3">
    <source>
        <dbReference type="EMBL" id="CAD9119981.1"/>
    </source>
</evidence>
<dbReference type="AlphaFoldDB" id="A0A7S1M2U9"/>
<gene>
    <name evidence="3" type="ORF">NDES1114_LOCUS16822</name>
</gene>
<dbReference type="EMBL" id="HBGF01025418">
    <property type="protein sequence ID" value="CAD9119981.1"/>
    <property type="molecule type" value="Transcribed_RNA"/>
</dbReference>
<name>A0A7S1M2U9_NEODS</name>
<feature type="compositionally biased region" description="Basic and acidic residues" evidence="1">
    <location>
        <begin position="402"/>
        <end position="417"/>
    </location>
</feature>
<protein>
    <submittedName>
        <fullName evidence="3">Uncharacterized protein</fullName>
    </submittedName>
</protein>
<feature type="transmembrane region" description="Helical" evidence="2">
    <location>
        <begin position="37"/>
        <end position="59"/>
    </location>
</feature>
<keyword evidence="2" id="KW-1133">Transmembrane helix</keyword>
<keyword evidence="2" id="KW-0472">Membrane</keyword>
<reference evidence="3" key="1">
    <citation type="submission" date="2021-01" db="EMBL/GenBank/DDBJ databases">
        <authorList>
            <person name="Corre E."/>
            <person name="Pelletier E."/>
            <person name="Niang G."/>
            <person name="Scheremetjew M."/>
            <person name="Finn R."/>
            <person name="Kale V."/>
            <person name="Holt S."/>
            <person name="Cochrane G."/>
            <person name="Meng A."/>
            <person name="Brown T."/>
            <person name="Cohen L."/>
        </authorList>
    </citation>
    <scope>NUCLEOTIDE SEQUENCE</scope>
    <source>
        <strain evidence="3">CCAP 1951/1</strain>
    </source>
</reference>
<evidence type="ECO:0000256" key="2">
    <source>
        <dbReference type="SAM" id="Phobius"/>
    </source>
</evidence>
<keyword evidence="2" id="KW-0812">Transmembrane</keyword>
<feature type="region of interest" description="Disordered" evidence="1">
    <location>
        <begin position="340"/>
        <end position="450"/>
    </location>
</feature>
<organism evidence="3">
    <name type="scientific">Neobodo designis</name>
    <name type="common">Flagellated protozoan</name>
    <name type="synonym">Bodo designis</name>
    <dbReference type="NCBI Taxonomy" id="312471"/>
    <lineage>
        <taxon>Eukaryota</taxon>
        <taxon>Discoba</taxon>
        <taxon>Euglenozoa</taxon>
        <taxon>Kinetoplastea</taxon>
        <taxon>Metakinetoplastina</taxon>
        <taxon>Neobodonida</taxon>
        <taxon>Neobodo</taxon>
    </lineage>
</organism>